<dbReference type="EMBL" id="LR796782">
    <property type="protein sequence ID" value="CAB4166307.1"/>
    <property type="molecule type" value="Genomic_DNA"/>
</dbReference>
<sequence length="350" mass="36816">MGNAIGSIAGSLIGASATRSAARKQAEAARYAADAQERAAQLAAEEARFRPVGISTRFGQSQFQFGPEGRLTGASYTTSPEIQALQDRLSALYGDSLGLAERAVAPSETLFGLGQQYLAQTPEQARNQYLQEQYAMLDPIRQREEARLGASVFGRGRAGLNIGDVGQPELAALATARRTQDLQLAAQAEQEARNRINFGTGLFGEAGKLQTSALAPFQTQFGVSQLLEQAGQQPLDIGAQLGGRTATAGATAGQMLLRGGLEAAQTRLGGQQQQIGTRNLVSQNLMKDFFGSLGFGQQQQPAPQSTATPYYPMGAGSGSGFAYNPDIDTSGGYYGSSSGFENMSGGYSPY</sequence>
<reference evidence="1" key="1">
    <citation type="submission" date="2020-04" db="EMBL/GenBank/DDBJ databases">
        <authorList>
            <person name="Chiriac C."/>
            <person name="Salcher M."/>
            <person name="Ghai R."/>
            <person name="Kavagutti S V."/>
        </authorList>
    </citation>
    <scope>NUCLEOTIDE SEQUENCE</scope>
</reference>
<gene>
    <name evidence="1" type="ORF">UFOVP837_18</name>
</gene>
<organism evidence="1">
    <name type="scientific">uncultured Caudovirales phage</name>
    <dbReference type="NCBI Taxonomy" id="2100421"/>
    <lineage>
        <taxon>Viruses</taxon>
        <taxon>Duplodnaviria</taxon>
        <taxon>Heunggongvirae</taxon>
        <taxon>Uroviricota</taxon>
        <taxon>Caudoviricetes</taxon>
        <taxon>Peduoviridae</taxon>
        <taxon>Maltschvirus</taxon>
        <taxon>Maltschvirus maltsch</taxon>
    </lineage>
</organism>
<protein>
    <submittedName>
        <fullName evidence="1">Uncharacterized protein</fullName>
    </submittedName>
</protein>
<name>A0A6J5P550_9CAUD</name>
<evidence type="ECO:0000313" key="1">
    <source>
        <dbReference type="EMBL" id="CAB4166307.1"/>
    </source>
</evidence>
<proteinExistence type="predicted"/>
<accession>A0A6J5P550</accession>